<evidence type="ECO:0000256" key="1">
    <source>
        <dbReference type="ARBA" id="ARBA00004651"/>
    </source>
</evidence>
<feature type="transmembrane region" description="Helical" evidence="10">
    <location>
        <begin position="57"/>
        <end position="77"/>
    </location>
</feature>
<dbReference type="Pfam" id="PF03083">
    <property type="entry name" value="MtN3_slv"/>
    <property type="match status" value="2"/>
</dbReference>
<evidence type="ECO:0000256" key="7">
    <source>
        <dbReference type="ARBA" id="ARBA00022737"/>
    </source>
</evidence>
<keyword evidence="7" id="KW-0677">Repeat</keyword>
<evidence type="ECO:0000256" key="2">
    <source>
        <dbReference type="ARBA" id="ARBA00007809"/>
    </source>
</evidence>
<reference evidence="12" key="1">
    <citation type="journal article" date="2023" name="Commun. Biol.">
        <title>Genome analysis of Parmales, the sister group of diatoms, reveals the evolutionary specialization of diatoms from phago-mixotrophs to photoautotrophs.</title>
        <authorList>
            <person name="Ban H."/>
            <person name="Sato S."/>
            <person name="Yoshikawa S."/>
            <person name="Yamada K."/>
            <person name="Nakamura Y."/>
            <person name="Ichinomiya M."/>
            <person name="Sato N."/>
            <person name="Blanc-Mathieu R."/>
            <person name="Endo H."/>
            <person name="Kuwata A."/>
            <person name="Ogata H."/>
        </authorList>
    </citation>
    <scope>NUCLEOTIDE SEQUENCE [LARGE SCALE GENOMIC DNA]</scope>
</reference>
<feature type="transmembrane region" description="Helical" evidence="10">
    <location>
        <begin position="32"/>
        <end position="51"/>
    </location>
</feature>
<keyword evidence="3" id="KW-0813">Transport</keyword>
<evidence type="ECO:0000256" key="5">
    <source>
        <dbReference type="ARBA" id="ARBA00022597"/>
    </source>
</evidence>
<dbReference type="GO" id="GO:0051119">
    <property type="term" value="F:sugar transmembrane transporter activity"/>
    <property type="evidence" value="ECO:0007669"/>
    <property type="project" value="InterPro"/>
</dbReference>
<keyword evidence="8 10" id="KW-1133">Transmembrane helix</keyword>
<dbReference type="GO" id="GO:0005886">
    <property type="term" value="C:plasma membrane"/>
    <property type="evidence" value="ECO:0007669"/>
    <property type="project" value="UniProtKB-SubCell"/>
</dbReference>
<proteinExistence type="inferred from homology"/>
<feature type="transmembrane region" description="Helical" evidence="10">
    <location>
        <begin position="142"/>
        <end position="164"/>
    </location>
</feature>
<evidence type="ECO:0000256" key="3">
    <source>
        <dbReference type="ARBA" id="ARBA00022448"/>
    </source>
</evidence>
<accession>A0A9W7BJM4</accession>
<evidence type="ECO:0000256" key="9">
    <source>
        <dbReference type="ARBA" id="ARBA00023136"/>
    </source>
</evidence>
<dbReference type="PANTHER" id="PTHR10791:SF30">
    <property type="entry name" value="SUGAR TRANSPORTER SWEET1"/>
    <property type="match status" value="1"/>
</dbReference>
<comment type="similarity">
    <text evidence="2">Belongs to the SWEET sugar transporter family.</text>
</comment>
<dbReference type="Gene3D" id="1.20.1280.290">
    <property type="match status" value="2"/>
</dbReference>
<keyword evidence="9 10" id="KW-0472">Membrane</keyword>
<organism evidence="11 12">
    <name type="scientific">Triparma laevis f. inornata</name>
    <dbReference type="NCBI Taxonomy" id="1714386"/>
    <lineage>
        <taxon>Eukaryota</taxon>
        <taxon>Sar</taxon>
        <taxon>Stramenopiles</taxon>
        <taxon>Ochrophyta</taxon>
        <taxon>Bolidophyceae</taxon>
        <taxon>Parmales</taxon>
        <taxon>Triparmaceae</taxon>
        <taxon>Triparma</taxon>
    </lineage>
</organism>
<dbReference type="InterPro" id="IPR004316">
    <property type="entry name" value="SWEET_rpt"/>
</dbReference>
<comment type="caution">
    <text evidence="11">The sequence shown here is derived from an EMBL/GenBank/DDBJ whole genome shotgun (WGS) entry which is preliminary data.</text>
</comment>
<keyword evidence="4" id="KW-1003">Cell membrane</keyword>
<keyword evidence="6 10" id="KW-0812">Transmembrane</keyword>
<evidence type="ECO:0000256" key="6">
    <source>
        <dbReference type="ARBA" id="ARBA00022692"/>
    </source>
</evidence>
<dbReference type="EMBL" id="BLQM01000419">
    <property type="protein sequence ID" value="GMH88852.1"/>
    <property type="molecule type" value="Genomic_DNA"/>
</dbReference>
<evidence type="ECO:0000256" key="4">
    <source>
        <dbReference type="ARBA" id="ARBA00022475"/>
    </source>
</evidence>
<sequence length="231" mass="24824">MPTLLSIGAANLSPASLDSDGKQRSSILSLPLLPYSSMTVNATLWTLYGLLCKNPNLVVPNIVGIGLGLFYVTLFVFKSGGLSSSSSSRNKYLPLSRSGGALPPAQTIMSRTDLPSTFNTQLVLSFALLTFALNAFRQSSKTTIGLMANFICGIMFISPLSSLFKIIREKHCARGSIPLPFTVVQGVNCFLWSVYGKLGLKDVTVWGPNVFGLGCAVAQAAVKFRYEGRKE</sequence>
<dbReference type="PANTHER" id="PTHR10791">
    <property type="entry name" value="RAG1-ACTIVATING PROTEIN 1"/>
    <property type="match status" value="1"/>
</dbReference>
<protein>
    <recommendedName>
        <fullName evidence="13">Bidirectional sugar transporter SWEET</fullName>
    </recommendedName>
</protein>
<dbReference type="Proteomes" id="UP001162640">
    <property type="component" value="Unassembled WGS sequence"/>
</dbReference>
<dbReference type="AlphaFoldDB" id="A0A9W7BJM4"/>
<evidence type="ECO:0008006" key="13">
    <source>
        <dbReference type="Google" id="ProtNLM"/>
    </source>
</evidence>
<gene>
    <name evidence="11" type="ORF">TL16_g11280</name>
</gene>
<evidence type="ECO:0000256" key="10">
    <source>
        <dbReference type="SAM" id="Phobius"/>
    </source>
</evidence>
<comment type="subcellular location">
    <subcellularLocation>
        <location evidence="1">Cell membrane</location>
        <topology evidence="1">Multi-pass membrane protein</topology>
    </subcellularLocation>
</comment>
<name>A0A9W7BJM4_9STRA</name>
<evidence type="ECO:0000313" key="11">
    <source>
        <dbReference type="EMBL" id="GMH88852.1"/>
    </source>
</evidence>
<dbReference type="InterPro" id="IPR047664">
    <property type="entry name" value="SWEET"/>
</dbReference>
<evidence type="ECO:0000256" key="8">
    <source>
        <dbReference type="ARBA" id="ARBA00022989"/>
    </source>
</evidence>
<keyword evidence="5" id="KW-0762">Sugar transport</keyword>
<evidence type="ECO:0000313" key="12">
    <source>
        <dbReference type="Proteomes" id="UP001162640"/>
    </source>
</evidence>